<evidence type="ECO:0000256" key="4">
    <source>
        <dbReference type="SAM" id="MobiDB-lite"/>
    </source>
</evidence>
<accession>A0AA39R3N2</accession>
<gene>
    <name evidence="5" type="ORF">JMJ35_005036</name>
</gene>
<dbReference type="Gene3D" id="1.10.4190.10">
    <property type="entry name" value="Urease accessory protein UreF"/>
    <property type="match status" value="1"/>
</dbReference>
<organism evidence="5 6">
    <name type="scientific">Cladonia borealis</name>
    <dbReference type="NCBI Taxonomy" id="184061"/>
    <lineage>
        <taxon>Eukaryota</taxon>
        <taxon>Fungi</taxon>
        <taxon>Dikarya</taxon>
        <taxon>Ascomycota</taxon>
        <taxon>Pezizomycotina</taxon>
        <taxon>Lecanoromycetes</taxon>
        <taxon>OSLEUM clade</taxon>
        <taxon>Lecanoromycetidae</taxon>
        <taxon>Lecanorales</taxon>
        <taxon>Lecanorineae</taxon>
        <taxon>Cladoniaceae</taxon>
        <taxon>Cladonia</taxon>
    </lineage>
</organism>
<sequence length="295" mass="31522">MTSSADESTLKDEIARLEAELSLVRSQLQLISSSTPSEPDEPAPPPPKTLLPSHPLLLLSDSALPLGSFAFSSGLESYLAHHPNTPGNTLAAERFHHFLSLTLTSLATSTLPYLIAAYTKPPNLQDLDAELDACTLCPVARRASVAQGRALLTLWDRALGSEAGPSEAATALSNFSQAMKTPNSRLDDAENIALSGHFAPVWAAVTCALGISLHSSAYTFLFSHAKAVVSAAVRASVMGPYKAQEVLASGWLRGKIEGVMGANWERKVEEAGQGVVMCDLWIGRHELLYSRIFNS</sequence>
<comment type="similarity">
    <text evidence="3">Belongs to the UreF family.</text>
</comment>
<protein>
    <recommendedName>
        <fullName evidence="7">Urease accessory protein UreF</fullName>
    </recommendedName>
</protein>
<dbReference type="Pfam" id="PF01730">
    <property type="entry name" value="UreF"/>
    <property type="match status" value="1"/>
</dbReference>
<dbReference type="InterPro" id="IPR002639">
    <property type="entry name" value="UreF"/>
</dbReference>
<evidence type="ECO:0008006" key="7">
    <source>
        <dbReference type="Google" id="ProtNLM"/>
    </source>
</evidence>
<keyword evidence="6" id="KW-1185">Reference proteome</keyword>
<feature type="region of interest" description="Disordered" evidence="4">
    <location>
        <begin position="28"/>
        <end position="50"/>
    </location>
</feature>
<evidence type="ECO:0000256" key="2">
    <source>
        <dbReference type="ARBA" id="ARBA00023186"/>
    </source>
</evidence>
<comment type="caution">
    <text evidence="5">The sequence shown here is derived from an EMBL/GenBank/DDBJ whole genome shotgun (WGS) entry which is preliminary data.</text>
</comment>
<evidence type="ECO:0000313" key="6">
    <source>
        <dbReference type="Proteomes" id="UP001166286"/>
    </source>
</evidence>
<reference evidence="5" key="1">
    <citation type="submission" date="2023-03" db="EMBL/GenBank/DDBJ databases">
        <title>Complete genome of Cladonia borealis.</title>
        <authorList>
            <person name="Park H."/>
        </authorList>
    </citation>
    <scope>NUCLEOTIDE SEQUENCE</scope>
    <source>
        <strain evidence="5">ANT050790</strain>
    </source>
</reference>
<dbReference type="PANTHER" id="PTHR33620">
    <property type="entry name" value="UREASE ACCESSORY PROTEIN F"/>
    <property type="match status" value="1"/>
</dbReference>
<dbReference type="InterPro" id="IPR038277">
    <property type="entry name" value="UreF_sf"/>
</dbReference>
<evidence type="ECO:0000313" key="5">
    <source>
        <dbReference type="EMBL" id="KAK0513019.1"/>
    </source>
</evidence>
<dbReference type="AlphaFoldDB" id="A0AA39R3N2"/>
<dbReference type="PANTHER" id="PTHR33620:SF1">
    <property type="entry name" value="UREASE ACCESSORY PROTEIN F"/>
    <property type="match status" value="1"/>
</dbReference>
<dbReference type="EMBL" id="JAFEKC020000009">
    <property type="protein sequence ID" value="KAK0513019.1"/>
    <property type="molecule type" value="Genomic_DNA"/>
</dbReference>
<dbReference type="Proteomes" id="UP001166286">
    <property type="component" value="Unassembled WGS sequence"/>
</dbReference>
<evidence type="ECO:0000256" key="3">
    <source>
        <dbReference type="ARBA" id="ARBA00046339"/>
    </source>
</evidence>
<dbReference type="GO" id="GO:0016151">
    <property type="term" value="F:nickel cation binding"/>
    <property type="evidence" value="ECO:0007669"/>
    <property type="project" value="InterPro"/>
</dbReference>
<keyword evidence="2" id="KW-0143">Chaperone</keyword>
<evidence type="ECO:0000256" key="1">
    <source>
        <dbReference type="ARBA" id="ARBA00022988"/>
    </source>
</evidence>
<name>A0AA39R3N2_9LECA</name>
<proteinExistence type="inferred from homology"/>
<keyword evidence="1" id="KW-0996">Nickel insertion</keyword>